<feature type="compositionally biased region" description="Polar residues" evidence="1">
    <location>
        <begin position="55"/>
        <end position="65"/>
    </location>
</feature>
<sequence length="526" mass="54830">MSEQDPQHAPSGHEPPGHRPPEHRPSEHRPPESSSSRQLPPYGQLPPDRLPPQPAENTGQNAGQNTAQSTAQPPTPWAPPQQQPWGAPPQWGSQQPGPYRPGASPPGPFPAGAQQPYGPPHQWGPGTNPAGPPRPNPAVPYPMYAAPPKPGVVPLRPLMFGEIMDGAFQTIRRNPKAMLGAGLLAQALGAVLAGVLPLVTPASDASAEAWLANLSTSEMTGLVTGVVGGLVLFSLVSVFISVVMQGAMVVPVARSILNRHTGFRQMWLLARGRAWALVRLAGIGVAAVLLAAALIALATMLLANSMGTGSLVIVLPLFLAFIAAMFWVSVKLTVSPAVIVVEDVGALDGIRRSWAVTRGSWWRVLGIVLVVALLVGIIGQIVLIPLTLLSGLLTTVAGPQDPASQTATLQVVAGVATAVVSAAVGAVAFAFQTSVMALLYLDLRMRNDGLDIALLRLLETGNDDGGIPGRGVPVYSSGRNRGPSRPGAYQQGPYHHGPYQPGPHQTGPYGHSAGWPPPPGPPTMPG</sequence>
<evidence type="ECO:0000313" key="4">
    <source>
        <dbReference type="EMBL" id="GAB15452.1"/>
    </source>
</evidence>
<feature type="transmembrane region" description="Helical" evidence="2">
    <location>
        <begin position="274"/>
        <end position="303"/>
    </location>
</feature>
<feature type="transmembrane region" description="Helical" evidence="2">
    <location>
        <begin position="309"/>
        <end position="328"/>
    </location>
</feature>
<feature type="compositionally biased region" description="Pro residues" evidence="1">
    <location>
        <begin position="515"/>
        <end position="526"/>
    </location>
</feature>
<accession>H0QRW6</accession>
<feature type="transmembrane region" description="Helical" evidence="2">
    <location>
        <begin position="177"/>
        <end position="200"/>
    </location>
</feature>
<feature type="transmembrane region" description="Helical" evidence="2">
    <location>
        <begin position="408"/>
        <end position="441"/>
    </location>
</feature>
<keyword evidence="2" id="KW-0472">Membrane</keyword>
<evidence type="ECO:0000256" key="1">
    <source>
        <dbReference type="SAM" id="MobiDB-lite"/>
    </source>
</evidence>
<reference evidence="4 5" key="1">
    <citation type="submission" date="2011-12" db="EMBL/GenBank/DDBJ databases">
        <title>Whole genome shotgun sequence of Arthrobacter globiformis NBRC 12137.</title>
        <authorList>
            <person name="Miyazawa S."/>
            <person name="Hosoyama A."/>
            <person name="Tsuchikane K."/>
            <person name="Katsumata H."/>
            <person name="Yamazaki S."/>
            <person name="Fujita N."/>
        </authorList>
    </citation>
    <scope>NUCLEOTIDE SEQUENCE [LARGE SCALE GENOMIC DNA]</scope>
    <source>
        <strain evidence="4 5">NBRC 12137</strain>
    </source>
</reference>
<gene>
    <name evidence="4" type="ORF">ARGLB_085_01350</name>
</gene>
<feature type="region of interest" description="Disordered" evidence="1">
    <location>
        <begin position="1"/>
        <end position="135"/>
    </location>
</feature>
<evidence type="ECO:0000256" key="2">
    <source>
        <dbReference type="SAM" id="Phobius"/>
    </source>
</evidence>
<feature type="compositionally biased region" description="Low complexity" evidence="1">
    <location>
        <begin position="489"/>
        <end position="511"/>
    </location>
</feature>
<dbReference type="Pfam" id="PF25231">
    <property type="entry name" value="DUF7847"/>
    <property type="match status" value="1"/>
</dbReference>
<proteinExistence type="predicted"/>
<organism evidence="4 5">
    <name type="scientific">Arthrobacter globiformis (strain ATCC 8010 / DSM 20124 / JCM 1332 / NBRC 12137 / NCIMB 8907 / NRRL B-2979 / 168)</name>
    <dbReference type="NCBI Taxonomy" id="1077972"/>
    <lineage>
        <taxon>Bacteria</taxon>
        <taxon>Bacillati</taxon>
        <taxon>Actinomycetota</taxon>
        <taxon>Actinomycetes</taxon>
        <taxon>Micrococcales</taxon>
        <taxon>Micrococcaceae</taxon>
        <taxon>Arthrobacter</taxon>
    </lineage>
</organism>
<feature type="compositionally biased region" description="Pro residues" evidence="1">
    <location>
        <begin position="73"/>
        <end position="82"/>
    </location>
</feature>
<dbReference type="InterPro" id="IPR057169">
    <property type="entry name" value="DUF7847"/>
</dbReference>
<feature type="compositionally biased region" description="Basic and acidic residues" evidence="1">
    <location>
        <begin position="15"/>
        <end position="31"/>
    </location>
</feature>
<name>H0QRW6_ARTG1</name>
<feature type="transmembrane region" description="Helical" evidence="2">
    <location>
        <begin position="220"/>
        <end position="253"/>
    </location>
</feature>
<feature type="transmembrane region" description="Helical" evidence="2">
    <location>
        <begin position="361"/>
        <end position="388"/>
    </location>
</feature>
<evidence type="ECO:0000259" key="3">
    <source>
        <dbReference type="Pfam" id="PF25231"/>
    </source>
</evidence>
<dbReference type="Proteomes" id="UP000003828">
    <property type="component" value="Unassembled WGS sequence"/>
</dbReference>
<dbReference type="AlphaFoldDB" id="H0QRW6"/>
<feature type="compositionally biased region" description="Low complexity" evidence="1">
    <location>
        <begin position="83"/>
        <end position="102"/>
    </location>
</feature>
<dbReference type="EMBL" id="BAEG01000085">
    <property type="protein sequence ID" value="GAB15452.1"/>
    <property type="molecule type" value="Genomic_DNA"/>
</dbReference>
<dbReference type="STRING" id="1077972.ARGLB_085_01350"/>
<feature type="region of interest" description="Disordered" evidence="1">
    <location>
        <begin position="468"/>
        <end position="526"/>
    </location>
</feature>
<protein>
    <recommendedName>
        <fullName evidence="3">DUF7847 domain-containing protein</fullName>
    </recommendedName>
</protein>
<evidence type="ECO:0000313" key="5">
    <source>
        <dbReference type="Proteomes" id="UP000003828"/>
    </source>
</evidence>
<keyword evidence="2" id="KW-1133">Transmembrane helix</keyword>
<keyword evidence="2" id="KW-0812">Transmembrane</keyword>
<feature type="domain" description="DUF7847" evidence="3">
    <location>
        <begin position="164"/>
        <end position="443"/>
    </location>
</feature>
<dbReference type="eggNOG" id="COG5164">
    <property type="taxonomic scope" value="Bacteria"/>
</dbReference>
<keyword evidence="5" id="KW-1185">Reference proteome</keyword>
<comment type="caution">
    <text evidence="4">The sequence shown here is derived from an EMBL/GenBank/DDBJ whole genome shotgun (WGS) entry which is preliminary data.</text>
</comment>